<comment type="similarity">
    <text evidence="1">Belongs to the peptidase S16 family.</text>
</comment>
<gene>
    <name evidence="4" type="ORF">nbrc107697_29600</name>
</gene>
<evidence type="ECO:0000256" key="2">
    <source>
        <dbReference type="SAM" id="Phobius"/>
    </source>
</evidence>
<dbReference type="InterPro" id="IPR036034">
    <property type="entry name" value="PDZ_sf"/>
</dbReference>
<feature type="transmembrane region" description="Helical" evidence="2">
    <location>
        <begin position="21"/>
        <end position="39"/>
    </location>
</feature>
<dbReference type="AlphaFoldDB" id="A0A7I9V192"/>
<dbReference type="GO" id="GO:0004252">
    <property type="term" value="F:serine-type endopeptidase activity"/>
    <property type="evidence" value="ECO:0007669"/>
    <property type="project" value="UniProtKB-UniRule"/>
</dbReference>
<dbReference type="PROSITE" id="PS51786">
    <property type="entry name" value="LON_PROTEOLYTIC"/>
    <property type="match status" value="1"/>
</dbReference>
<dbReference type="InterPro" id="IPR008269">
    <property type="entry name" value="Lon_proteolytic"/>
</dbReference>
<reference evidence="5" key="1">
    <citation type="submission" date="2019-06" db="EMBL/GenBank/DDBJ databases">
        <title>Gordonia isolated from sludge of a wastewater treatment plant.</title>
        <authorList>
            <person name="Tamura T."/>
            <person name="Aoyama K."/>
            <person name="Kang Y."/>
            <person name="Saito S."/>
            <person name="Akiyama N."/>
            <person name="Yazawa K."/>
            <person name="Gonoi T."/>
            <person name="Mikami Y."/>
        </authorList>
    </citation>
    <scope>NUCLEOTIDE SEQUENCE [LARGE SCALE GENOMIC DNA]</scope>
    <source>
        <strain evidence="5">NBRC 107697</strain>
    </source>
</reference>
<evidence type="ECO:0000259" key="3">
    <source>
        <dbReference type="PROSITE" id="PS51786"/>
    </source>
</evidence>
<dbReference type="Pfam" id="PF13180">
    <property type="entry name" value="PDZ_2"/>
    <property type="match status" value="1"/>
</dbReference>
<dbReference type="GO" id="GO:0005524">
    <property type="term" value="F:ATP binding"/>
    <property type="evidence" value="ECO:0007669"/>
    <property type="project" value="InterPro"/>
</dbReference>
<feature type="domain" description="Lon proteolytic" evidence="3">
    <location>
        <begin position="241"/>
        <end position="369"/>
    </location>
</feature>
<dbReference type="InterPro" id="IPR027065">
    <property type="entry name" value="Lon_Prtase"/>
</dbReference>
<keyword evidence="1" id="KW-0645">Protease</keyword>
<dbReference type="InterPro" id="IPR014721">
    <property type="entry name" value="Ribsml_uS5_D2-typ_fold_subgr"/>
</dbReference>
<dbReference type="InterPro" id="IPR001478">
    <property type="entry name" value="PDZ"/>
</dbReference>
<keyword evidence="1" id="KW-0378">Hydrolase</keyword>
<dbReference type="OrthoDB" id="2356897at2"/>
<feature type="active site" evidence="1">
    <location>
        <position position="321"/>
    </location>
</feature>
<comment type="caution">
    <text evidence="4">The sequence shown here is derived from an EMBL/GenBank/DDBJ whole genome shotgun (WGS) entry which is preliminary data.</text>
</comment>
<keyword evidence="1" id="KW-0720">Serine protease</keyword>
<dbReference type="EMBL" id="BJOU01000011">
    <property type="protein sequence ID" value="GED98921.1"/>
    <property type="molecule type" value="Genomic_DNA"/>
</dbReference>
<sequence>MVPPYRPITLAQVNASVDYRRILTLAVTVLLLGGLVYLGNFVQVPYVAMGPGLTVNTLGTVQIEDGKSPDGKPRERTVPVVEIAGVPTDKTDGHLNLTTVSVTDGLSLFDAISRWASRSYSLAPRETQYPPGKTNDQVREQNKAQMSGSELTAQAAALRQLNRPTKLVLAVVGKDGPAAGVLRDNDEVRTVGGTPVATVEQMQSAVRGHKPGERVDLDIVRNGVPQRVSVTLGKVEGTDAEGTPTTITYLGVTPVVVNADPAMKITMNVGNIGGPSAGLMLSLALVDKLSPGSLTGGKFIAGTGTISDEGKVGPIGGILHKMDGARGQGATVFLVPADNCAEALTDVPDGLTLVKVDTLPGAIDSLNAVVAGRPAPTCTK</sequence>
<dbReference type="GO" id="GO:0006508">
    <property type="term" value="P:proteolysis"/>
    <property type="evidence" value="ECO:0007669"/>
    <property type="project" value="UniProtKB-KW"/>
</dbReference>
<dbReference type="InterPro" id="IPR020568">
    <property type="entry name" value="Ribosomal_Su5_D2-typ_SF"/>
</dbReference>
<evidence type="ECO:0000256" key="1">
    <source>
        <dbReference type="PROSITE-ProRule" id="PRU01122"/>
    </source>
</evidence>
<evidence type="ECO:0000313" key="4">
    <source>
        <dbReference type="EMBL" id="GED98921.1"/>
    </source>
</evidence>
<keyword evidence="2" id="KW-0812">Transmembrane</keyword>
<protein>
    <recommendedName>
        <fullName evidence="1">endopeptidase La</fullName>
        <ecNumber evidence="1">3.4.21.53</ecNumber>
    </recommendedName>
</protein>
<name>A0A7I9V192_9ACTN</name>
<evidence type="ECO:0000313" key="5">
    <source>
        <dbReference type="Proteomes" id="UP000444980"/>
    </source>
</evidence>
<dbReference type="Proteomes" id="UP000444980">
    <property type="component" value="Unassembled WGS sequence"/>
</dbReference>
<proteinExistence type="inferred from homology"/>
<keyword evidence="2" id="KW-0472">Membrane</keyword>
<dbReference type="GO" id="GO:0004176">
    <property type="term" value="F:ATP-dependent peptidase activity"/>
    <property type="evidence" value="ECO:0007669"/>
    <property type="project" value="UniProtKB-UniRule"/>
</dbReference>
<dbReference type="Gene3D" id="3.30.230.10">
    <property type="match status" value="1"/>
</dbReference>
<accession>A0A7I9V192</accession>
<keyword evidence="2" id="KW-1133">Transmembrane helix</keyword>
<feature type="active site" evidence="1">
    <location>
        <position position="276"/>
    </location>
</feature>
<dbReference type="SUPFAM" id="SSF54211">
    <property type="entry name" value="Ribosomal protein S5 domain 2-like"/>
    <property type="match status" value="1"/>
</dbReference>
<dbReference type="GO" id="GO:0030163">
    <property type="term" value="P:protein catabolic process"/>
    <property type="evidence" value="ECO:0007669"/>
    <property type="project" value="InterPro"/>
</dbReference>
<dbReference type="Pfam" id="PF05362">
    <property type="entry name" value="Lon_C"/>
    <property type="match status" value="1"/>
</dbReference>
<dbReference type="RefSeq" id="WP_161928279.1">
    <property type="nucleotide sequence ID" value="NZ_BJOU01000011.1"/>
</dbReference>
<dbReference type="EC" id="3.4.21.53" evidence="1"/>
<dbReference type="SUPFAM" id="SSF50156">
    <property type="entry name" value="PDZ domain-like"/>
    <property type="match status" value="1"/>
</dbReference>
<keyword evidence="5" id="KW-1185">Reference proteome</keyword>
<organism evidence="4 5">
    <name type="scientific">Gordonia crocea</name>
    <dbReference type="NCBI Taxonomy" id="589162"/>
    <lineage>
        <taxon>Bacteria</taxon>
        <taxon>Bacillati</taxon>
        <taxon>Actinomycetota</taxon>
        <taxon>Actinomycetes</taxon>
        <taxon>Mycobacteriales</taxon>
        <taxon>Gordoniaceae</taxon>
        <taxon>Gordonia</taxon>
    </lineage>
</organism>
<dbReference type="Gene3D" id="2.30.42.10">
    <property type="match status" value="1"/>
</dbReference>
<dbReference type="PANTHER" id="PTHR10046">
    <property type="entry name" value="ATP DEPENDENT LON PROTEASE FAMILY MEMBER"/>
    <property type="match status" value="1"/>
</dbReference>
<comment type="catalytic activity">
    <reaction evidence="1">
        <text>Hydrolysis of proteins in presence of ATP.</text>
        <dbReference type="EC" id="3.4.21.53"/>
    </reaction>
</comment>